<keyword evidence="5 12" id="KW-0812">Transmembrane</keyword>
<keyword evidence="4" id="KW-1003">Cell membrane</keyword>
<keyword evidence="7 12" id="KW-1133">Transmembrane helix</keyword>
<evidence type="ECO:0000256" key="11">
    <source>
        <dbReference type="ARBA" id="ARBA00045497"/>
    </source>
</evidence>
<evidence type="ECO:0000256" key="6">
    <source>
        <dbReference type="ARBA" id="ARBA00022842"/>
    </source>
</evidence>
<dbReference type="Pfam" id="PF01544">
    <property type="entry name" value="CorA"/>
    <property type="match status" value="1"/>
</dbReference>
<protein>
    <recommendedName>
        <fullName evidence="15">Magnesium transporter CorA</fullName>
    </recommendedName>
</protein>
<evidence type="ECO:0000256" key="10">
    <source>
        <dbReference type="ARBA" id="ARBA00034269"/>
    </source>
</evidence>
<reference evidence="13 14" key="1">
    <citation type="journal article" date="2016" name="Nat. Commun.">
        <title>Thousands of microbial genomes shed light on interconnected biogeochemical processes in an aquifer system.</title>
        <authorList>
            <person name="Anantharaman K."/>
            <person name="Brown C.T."/>
            <person name="Hug L.A."/>
            <person name="Sharon I."/>
            <person name="Castelle C.J."/>
            <person name="Probst A.J."/>
            <person name="Thomas B.C."/>
            <person name="Singh A."/>
            <person name="Wilkins M.J."/>
            <person name="Karaoz U."/>
            <person name="Brodie E.L."/>
            <person name="Williams K.H."/>
            <person name="Hubbard S.S."/>
            <person name="Banfield J.F."/>
        </authorList>
    </citation>
    <scope>NUCLEOTIDE SEQUENCE [LARGE SCALE GENOMIC DNA]</scope>
</reference>
<dbReference type="Gene3D" id="1.20.58.340">
    <property type="entry name" value="Magnesium transport protein CorA, transmembrane region"/>
    <property type="match status" value="2"/>
</dbReference>
<dbReference type="InterPro" id="IPR045863">
    <property type="entry name" value="CorA_TM1_TM2"/>
</dbReference>
<evidence type="ECO:0000256" key="8">
    <source>
        <dbReference type="ARBA" id="ARBA00023065"/>
    </source>
</evidence>
<evidence type="ECO:0000256" key="3">
    <source>
        <dbReference type="ARBA" id="ARBA00022448"/>
    </source>
</evidence>
<evidence type="ECO:0000256" key="5">
    <source>
        <dbReference type="ARBA" id="ARBA00022692"/>
    </source>
</evidence>
<dbReference type="GO" id="GO:0050897">
    <property type="term" value="F:cobalt ion binding"/>
    <property type="evidence" value="ECO:0007669"/>
    <property type="project" value="TreeGrafter"/>
</dbReference>
<feature type="transmembrane region" description="Helical" evidence="12">
    <location>
        <begin position="243"/>
        <end position="266"/>
    </location>
</feature>
<comment type="subcellular location">
    <subcellularLocation>
        <location evidence="1">Cell membrane</location>
        <topology evidence="1">Multi-pass membrane protein</topology>
    </subcellularLocation>
</comment>
<dbReference type="CDD" id="cd12822">
    <property type="entry name" value="TmCorA-like"/>
    <property type="match status" value="1"/>
</dbReference>
<dbReference type="InterPro" id="IPR045861">
    <property type="entry name" value="CorA_cytoplasmic_dom"/>
</dbReference>
<evidence type="ECO:0000256" key="4">
    <source>
        <dbReference type="ARBA" id="ARBA00022475"/>
    </source>
</evidence>
<dbReference type="Gene3D" id="3.30.460.20">
    <property type="entry name" value="CorA soluble domain-like"/>
    <property type="match status" value="1"/>
</dbReference>
<feature type="transmembrane region" description="Helical" evidence="12">
    <location>
        <begin position="278"/>
        <end position="298"/>
    </location>
</feature>
<dbReference type="GO" id="GO:0015095">
    <property type="term" value="F:magnesium ion transmembrane transporter activity"/>
    <property type="evidence" value="ECO:0007669"/>
    <property type="project" value="TreeGrafter"/>
</dbReference>
<dbReference type="Proteomes" id="UP000177932">
    <property type="component" value="Unassembled WGS sequence"/>
</dbReference>
<evidence type="ECO:0000256" key="9">
    <source>
        <dbReference type="ARBA" id="ARBA00023136"/>
    </source>
</evidence>
<keyword evidence="9 12" id="KW-0472">Membrane</keyword>
<dbReference type="EMBL" id="MHOD01000031">
    <property type="protein sequence ID" value="OGZ57406.1"/>
    <property type="molecule type" value="Genomic_DNA"/>
</dbReference>
<organism evidence="13 14">
    <name type="scientific">Candidatus Spechtbacteria bacterium RIFCSPHIGHO2_01_FULL_43_30</name>
    <dbReference type="NCBI Taxonomy" id="1802158"/>
    <lineage>
        <taxon>Bacteria</taxon>
        <taxon>Candidatus Spechtiibacteriota</taxon>
    </lineage>
</organism>
<keyword evidence="6" id="KW-0460">Magnesium</keyword>
<proteinExistence type="inferred from homology"/>
<evidence type="ECO:0000313" key="14">
    <source>
        <dbReference type="Proteomes" id="UP000177932"/>
    </source>
</evidence>
<dbReference type="AlphaFoldDB" id="A0A1G2H4J6"/>
<comment type="catalytic activity">
    <reaction evidence="10">
        <text>Mg(2+)(in) = Mg(2+)(out)</text>
        <dbReference type="Rhea" id="RHEA:29827"/>
        <dbReference type="ChEBI" id="CHEBI:18420"/>
    </reaction>
</comment>
<evidence type="ECO:0000256" key="7">
    <source>
        <dbReference type="ARBA" id="ARBA00022989"/>
    </source>
</evidence>
<dbReference type="InterPro" id="IPR002523">
    <property type="entry name" value="MgTranspt_CorA/ZnTranspt_ZntB"/>
</dbReference>
<name>A0A1G2H4J6_9BACT</name>
<dbReference type="PANTHER" id="PTHR46494">
    <property type="entry name" value="CORA FAMILY METAL ION TRANSPORTER (EUROFUNG)"/>
    <property type="match status" value="1"/>
</dbReference>
<sequence>MIQTVQNNGITWIDIRNPEPDDIKYLRENFHFHELILGELIPPGHRAKVETHHDYIFLILYYPAFNKNKGEISPRELDIIATKDHIITSHYQTIIPVKNLFEKINLSDEVKAKYMSGTVGHLIYYIIRGILENALEKVEHIERHVNYVEQRIFAGDEKEMVFAISRAKRDIIDFRRIIAPQLPIIDSLVIEGVKFFDETLQPHLDDLRGTFGILWNELQDHKETIEALAETNESILRTKTNDVIRILTIFSVIFLPLTLVASIWGMNIENLPLSGNTYHFYIVLGIMLSSLIAMLSYFKYRKWM</sequence>
<keyword evidence="8" id="KW-0406">Ion transport</keyword>
<dbReference type="GO" id="GO:0005886">
    <property type="term" value="C:plasma membrane"/>
    <property type="evidence" value="ECO:0007669"/>
    <property type="project" value="UniProtKB-SubCell"/>
</dbReference>
<dbReference type="SUPFAM" id="SSF144083">
    <property type="entry name" value="Magnesium transport protein CorA, transmembrane region"/>
    <property type="match status" value="1"/>
</dbReference>
<evidence type="ECO:0000313" key="13">
    <source>
        <dbReference type="EMBL" id="OGZ57406.1"/>
    </source>
</evidence>
<dbReference type="STRING" id="1802158.A2827_00860"/>
<comment type="similarity">
    <text evidence="2">Belongs to the CorA metal ion transporter (MIT) (TC 1.A.35) family.</text>
</comment>
<keyword evidence="3" id="KW-0813">Transport</keyword>
<dbReference type="GO" id="GO:0000287">
    <property type="term" value="F:magnesium ion binding"/>
    <property type="evidence" value="ECO:0007669"/>
    <property type="project" value="TreeGrafter"/>
</dbReference>
<dbReference type="PANTHER" id="PTHR46494:SF1">
    <property type="entry name" value="CORA FAMILY METAL ION TRANSPORTER (EUROFUNG)"/>
    <property type="match status" value="1"/>
</dbReference>
<evidence type="ECO:0008006" key="15">
    <source>
        <dbReference type="Google" id="ProtNLM"/>
    </source>
</evidence>
<dbReference type="SUPFAM" id="SSF143865">
    <property type="entry name" value="CorA soluble domain-like"/>
    <property type="match status" value="1"/>
</dbReference>
<dbReference type="GO" id="GO:0015087">
    <property type="term" value="F:cobalt ion transmembrane transporter activity"/>
    <property type="evidence" value="ECO:0007669"/>
    <property type="project" value="TreeGrafter"/>
</dbReference>
<comment type="caution">
    <text evidence="13">The sequence shown here is derived from an EMBL/GenBank/DDBJ whole genome shotgun (WGS) entry which is preliminary data.</text>
</comment>
<gene>
    <name evidence="13" type="ORF">A2827_00860</name>
</gene>
<comment type="function">
    <text evidence="11">Mediates influx of magnesium ions. Alternates between open and closed states. Activated by low cytoplasmic Mg(2+) levels. Inactive when cytoplasmic Mg(2+) levels are high.</text>
</comment>
<evidence type="ECO:0000256" key="12">
    <source>
        <dbReference type="SAM" id="Phobius"/>
    </source>
</evidence>
<dbReference type="FunFam" id="1.20.58.340:FF:000004">
    <property type="entry name" value="Magnesium transport protein CorA"/>
    <property type="match status" value="1"/>
</dbReference>
<evidence type="ECO:0000256" key="2">
    <source>
        <dbReference type="ARBA" id="ARBA00009765"/>
    </source>
</evidence>
<accession>A0A1G2H4J6</accession>
<evidence type="ECO:0000256" key="1">
    <source>
        <dbReference type="ARBA" id="ARBA00004651"/>
    </source>
</evidence>